<dbReference type="RefSeq" id="WP_153248612.1">
    <property type="nucleotide sequence ID" value="NZ_CP044205.1"/>
</dbReference>
<dbReference type="KEGG" id="mmob:F6R98_08280"/>
<dbReference type="EMBL" id="CP044205">
    <property type="protein sequence ID" value="QFY42617.1"/>
    <property type="molecule type" value="Genomic_DNA"/>
</dbReference>
<feature type="region of interest" description="Disordered" evidence="1">
    <location>
        <begin position="412"/>
        <end position="448"/>
    </location>
</feature>
<feature type="compositionally biased region" description="Basic and acidic residues" evidence="1">
    <location>
        <begin position="415"/>
        <end position="427"/>
    </location>
</feature>
<sequence length="557" mass="60911">MSNTESLKYRVVIDAGNDMVEIIVVDGRFNKVESGIRKIETALQAGRYLVKTRIGDSVAERFIAVPEQSVVNIQPETLVFDSAIPVLAAPVPEVLEAESRLISNVPVPEQGEGVISVFVRGSNPDSARDGALSLYACSGAKTRLISPDKPVTEGKREPITGFSIKLASGGYILQSSGKNGAGAIEMMLWVSEGFETRVYLEYPERDSASKSEPPSDQRSRRKFDLSRASIAMLLPGTDITSDAASKAVRALEMARTCLIAERPIMLRQILETSCKERIENPMLVIFAAHLTRLGASAESDLRLLTAVTEKLEQMVPGHPDVKALQLWLGDRSCLPIDSPPMLKSSWAIIAEKTAADEYAVREDSLTAWVGPHVTASRPWLVWRGEAEYPRFIGNQERSDVNDALKKLLKHFPGRIRQERPEAGEDVAKQPLEQPAGQTNRDNADTRSVAGSGFRVLGGTPAPGVSKNLSAVTANILATDPTPAFRYLSSEELPADIDTNTSDMQVTLTGSRLGSTFLEALRDSDRFENDPVTEIAERLRLPRVTVINELRALKILQN</sequence>
<organism evidence="2 3">
    <name type="scientific">Candidatus Methylospira mobilis</name>
    <dbReference type="NCBI Taxonomy" id="1808979"/>
    <lineage>
        <taxon>Bacteria</taxon>
        <taxon>Pseudomonadati</taxon>
        <taxon>Pseudomonadota</taxon>
        <taxon>Gammaproteobacteria</taxon>
        <taxon>Methylococcales</taxon>
        <taxon>Methylococcaceae</taxon>
        <taxon>Candidatus Methylospira</taxon>
    </lineage>
</organism>
<dbReference type="Proteomes" id="UP000325755">
    <property type="component" value="Chromosome"/>
</dbReference>
<evidence type="ECO:0000313" key="2">
    <source>
        <dbReference type="EMBL" id="QFY42617.1"/>
    </source>
</evidence>
<keyword evidence="3" id="KW-1185">Reference proteome</keyword>
<evidence type="ECO:0000256" key="1">
    <source>
        <dbReference type="SAM" id="MobiDB-lite"/>
    </source>
</evidence>
<reference evidence="2 3" key="1">
    <citation type="submission" date="2019-09" db="EMBL/GenBank/DDBJ databases">
        <title>Ecophysiology of the spiral-shaped methanotroph Methylospira mobilis as revealed by the complete genome sequence.</title>
        <authorList>
            <person name="Oshkin I.Y."/>
            <person name="Dedysh S.N."/>
            <person name="Miroshnikov K."/>
            <person name="Danilova O.V."/>
            <person name="Hakobyan A."/>
            <person name="Liesack W."/>
        </authorList>
    </citation>
    <scope>NUCLEOTIDE SEQUENCE [LARGE SCALE GENOMIC DNA]</scope>
    <source>
        <strain evidence="2 3">Shm1</strain>
    </source>
</reference>
<evidence type="ECO:0000313" key="3">
    <source>
        <dbReference type="Proteomes" id="UP000325755"/>
    </source>
</evidence>
<name>A0A5Q0BKH0_9GAMM</name>
<proteinExistence type="predicted"/>
<dbReference type="AlphaFoldDB" id="A0A5Q0BKH0"/>
<dbReference type="OrthoDB" id="1491023at2"/>
<dbReference type="InParanoid" id="A0A5Q0BKH0"/>
<gene>
    <name evidence="2" type="ORF">F6R98_08280</name>
</gene>
<accession>A0A5Q0BKH0</accession>
<protein>
    <submittedName>
        <fullName evidence="2">Uncharacterized protein</fullName>
    </submittedName>
</protein>